<dbReference type="AlphaFoldDB" id="A0A2T8KM62"/>
<evidence type="ECO:0000256" key="2">
    <source>
        <dbReference type="SAM" id="Phobius"/>
    </source>
</evidence>
<feature type="transmembrane region" description="Helical" evidence="2">
    <location>
        <begin position="6"/>
        <end position="28"/>
    </location>
</feature>
<protein>
    <submittedName>
        <fullName evidence="3">Uncharacterized protein</fullName>
    </submittedName>
</protein>
<evidence type="ECO:0000256" key="1">
    <source>
        <dbReference type="SAM" id="MobiDB-lite"/>
    </source>
</evidence>
<sequence length="110" mass="12089">MEKMIYIIIPFIYFFSFSFLFPFHFFSIRSPISRCSARRLGFPGPATSPVRRRGGGACRALHLAPGRRAGSGSPPRPPLAAGEASVVADPRPTLIPGRWLTPTDFISANR</sequence>
<dbReference type="Proteomes" id="UP000243499">
    <property type="component" value="Chromosome 3"/>
</dbReference>
<dbReference type="EMBL" id="CM008048">
    <property type="protein sequence ID" value="PVH63234.1"/>
    <property type="molecule type" value="Genomic_DNA"/>
</dbReference>
<accession>A0A2T8KM62</accession>
<name>A0A2T8KM62_9POAL</name>
<evidence type="ECO:0000313" key="3">
    <source>
        <dbReference type="EMBL" id="PVH63234.1"/>
    </source>
</evidence>
<keyword evidence="2" id="KW-0812">Transmembrane</keyword>
<keyword evidence="2" id="KW-0472">Membrane</keyword>
<reference evidence="3" key="1">
    <citation type="submission" date="2018-04" db="EMBL/GenBank/DDBJ databases">
        <title>WGS assembly of Panicum hallii.</title>
        <authorList>
            <person name="Lovell J."/>
            <person name="Jenkins J."/>
            <person name="Lowry D."/>
            <person name="Mamidi S."/>
            <person name="Sreedasyam A."/>
            <person name="Weng X."/>
            <person name="Barry K."/>
            <person name="Bonette J."/>
            <person name="Campitelli B."/>
            <person name="Daum C."/>
            <person name="Gordon S."/>
            <person name="Gould B."/>
            <person name="Lipzen A."/>
            <person name="Macqueen A."/>
            <person name="Palacio-Mejia J."/>
            <person name="Plott C."/>
            <person name="Shakirov E."/>
            <person name="Shu S."/>
            <person name="Yoshinaga Y."/>
            <person name="Zane M."/>
            <person name="Rokhsar D."/>
            <person name="Grimwood J."/>
            <person name="Schmutz J."/>
            <person name="Juenger T."/>
        </authorList>
    </citation>
    <scope>NUCLEOTIDE SEQUENCE [LARGE SCALE GENOMIC DNA]</scope>
    <source>
        <strain evidence="3">FIL2</strain>
    </source>
</reference>
<dbReference type="Gramene" id="PVH63234">
    <property type="protein sequence ID" value="PVH63234"/>
    <property type="gene ID" value="PAHAL_3G501900"/>
</dbReference>
<proteinExistence type="predicted"/>
<feature type="region of interest" description="Disordered" evidence="1">
    <location>
        <begin position="65"/>
        <end position="88"/>
    </location>
</feature>
<keyword evidence="2" id="KW-1133">Transmembrane helix</keyword>
<organism evidence="3">
    <name type="scientific">Panicum hallii</name>
    <dbReference type="NCBI Taxonomy" id="206008"/>
    <lineage>
        <taxon>Eukaryota</taxon>
        <taxon>Viridiplantae</taxon>
        <taxon>Streptophyta</taxon>
        <taxon>Embryophyta</taxon>
        <taxon>Tracheophyta</taxon>
        <taxon>Spermatophyta</taxon>
        <taxon>Magnoliopsida</taxon>
        <taxon>Liliopsida</taxon>
        <taxon>Poales</taxon>
        <taxon>Poaceae</taxon>
        <taxon>PACMAD clade</taxon>
        <taxon>Panicoideae</taxon>
        <taxon>Panicodae</taxon>
        <taxon>Paniceae</taxon>
        <taxon>Panicinae</taxon>
        <taxon>Panicum</taxon>
        <taxon>Panicum sect. Panicum</taxon>
    </lineage>
</organism>
<gene>
    <name evidence="3" type="ORF">PAHAL_3G501900</name>
</gene>